<evidence type="ECO:0000259" key="4">
    <source>
        <dbReference type="Pfam" id="PF18206"/>
    </source>
</evidence>
<evidence type="ECO:0000313" key="5">
    <source>
        <dbReference type="EMBL" id="EWH09595.1"/>
    </source>
</evidence>
<gene>
    <name evidence="5" type="ORF">DS2_11523</name>
</gene>
<dbReference type="AlphaFoldDB" id="W7QWF5"/>
<dbReference type="InterPro" id="IPR017853">
    <property type="entry name" value="GH"/>
</dbReference>
<evidence type="ECO:0000313" key="6">
    <source>
        <dbReference type="Proteomes" id="UP000019276"/>
    </source>
</evidence>
<dbReference type="RefSeq" id="WP_035014943.1">
    <property type="nucleotide sequence ID" value="NZ_ARZY01000021.1"/>
</dbReference>
<dbReference type="PATRIC" id="fig|1328313.3.peg.2357"/>
<feature type="signal peptide" evidence="2">
    <location>
        <begin position="1"/>
        <end position="25"/>
    </location>
</feature>
<dbReference type="CDD" id="cd21510">
    <property type="entry name" value="agarase_cat"/>
    <property type="match status" value="1"/>
</dbReference>
<dbReference type="STRING" id="1328313.DS2_11523"/>
<comment type="caution">
    <text evidence="5">The sequence shown here is derived from an EMBL/GenBank/DDBJ whole genome shotgun (WGS) entry which is preliminary data.</text>
</comment>
<keyword evidence="6" id="KW-1185">Reference proteome</keyword>
<feature type="compositionally biased region" description="Polar residues" evidence="1">
    <location>
        <begin position="37"/>
        <end position="49"/>
    </location>
</feature>
<feature type="domain" description="Porphyranase beta-sandwich" evidence="4">
    <location>
        <begin position="574"/>
        <end position="680"/>
    </location>
</feature>
<evidence type="ECO:0000259" key="3">
    <source>
        <dbReference type="Pfam" id="PF18040"/>
    </source>
</evidence>
<sequence>MYTTRTQHTKLASLIILALSLSACGGSSESDDGNDSPTTPVEQTDTTPNTFNFSAQNNVALSTQITSASITITGINTKTPISISGGEYAIDNGAFTSAQGEIENNQSIKVRLTSAEHYNKTTSATVTIGGVTSKFDVTTEQFGGVQVDINLDTKHSLNGFDSFDRQKYITIHATQTEPDWGENDGHSANAANKDPDLMLNFVNNYDVYYGRETGGNKWHLRNVQEDTSKPGFVDEASMAKRGSDTKWGYSNFSKKINQDARAAEDRGLDLIIGAQQHPYWPEGTLVNAIGSNDWAFSTTDTSAEPLGTATGHYLAHYLAKFFKQENDTQGQPKPKYFEIMNEPLYDLTTVRSGSDRVDPATIFEFHNTVAAEIKKLPENSDILVGGYTVAFPDFDKDNFQRWFDRDKQFIDIAGANMDFYSIHLYDFPCFRNSERYRKGANAEATMDMMEHYSRIATGTMKPYVISEYGAAIHCLNKAGWSPERNTYQLRAVNSLLMQFLERPDVIAKTIPFIVVKAEWGRTDYPYGPRLMIQEFEKTGDPTQTDWVYSDLVKFYQLWSNVNGTRVDSKSSDLDIQVDAYVEGKKAYVILNNLEFDDANIKLNTLGLNGNQVASVKIKHLETLAGAEMQSNLTTLDSQTLPESVTLGKEATMIIEIAYTQDVQISEEVEEKKYYATEYLKTIEADTQIEYTINDVAIDTNGEAVLRIAVGRDHGLSLTPSVKVNGTQVEIPNDFRGYNQQQGSTMTGRDNFFGVLEIPVDYALLQASNKISLTFADDGGRVASASLQVFNSSKQLTRSF</sequence>
<dbReference type="SMR" id="W7QWF5"/>
<evidence type="ECO:0000256" key="1">
    <source>
        <dbReference type="SAM" id="MobiDB-lite"/>
    </source>
</evidence>
<dbReference type="PROSITE" id="PS51257">
    <property type="entry name" value="PROKAR_LIPOPROTEIN"/>
    <property type="match status" value="1"/>
</dbReference>
<feature type="chain" id="PRO_5004898567" evidence="2">
    <location>
        <begin position="26"/>
        <end position="799"/>
    </location>
</feature>
<dbReference type="Gene3D" id="2.60.120.1200">
    <property type="match status" value="1"/>
</dbReference>
<proteinExistence type="predicted"/>
<dbReference type="Pfam" id="PF18040">
    <property type="entry name" value="BPA_C"/>
    <property type="match status" value="1"/>
</dbReference>
<dbReference type="Proteomes" id="UP000019276">
    <property type="component" value="Unassembled WGS sequence"/>
</dbReference>
<organism evidence="5 6">
    <name type="scientific">Catenovulum agarivorans DS-2</name>
    <dbReference type="NCBI Taxonomy" id="1328313"/>
    <lineage>
        <taxon>Bacteria</taxon>
        <taxon>Pseudomonadati</taxon>
        <taxon>Pseudomonadota</taxon>
        <taxon>Gammaproteobacteria</taxon>
        <taxon>Alteromonadales</taxon>
        <taxon>Alteromonadaceae</taxon>
        <taxon>Catenovulum</taxon>
    </lineage>
</organism>
<feature type="region of interest" description="Disordered" evidence="1">
    <location>
        <begin position="27"/>
        <end position="49"/>
    </location>
</feature>
<accession>W7QWF5</accession>
<name>W7QWF5_9ALTE</name>
<dbReference type="Gene3D" id="3.20.20.80">
    <property type="entry name" value="Glycosidases"/>
    <property type="match status" value="1"/>
</dbReference>
<dbReference type="SUPFAM" id="SSF51445">
    <property type="entry name" value="(Trans)glycosidases"/>
    <property type="match status" value="1"/>
</dbReference>
<dbReference type="Pfam" id="PF18206">
    <property type="entry name" value="Porphyrn_cat_1"/>
    <property type="match status" value="1"/>
</dbReference>
<dbReference type="InterPro" id="IPR041224">
    <property type="entry name" value="BPA_C"/>
</dbReference>
<dbReference type="eggNOG" id="COG3391">
    <property type="taxonomic scope" value="Bacteria"/>
</dbReference>
<dbReference type="InterPro" id="IPR040527">
    <property type="entry name" value="Beta-sand_Porphyrn"/>
</dbReference>
<dbReference type="EMBL" id="ARZY01000021">
    <property type="protein sequence ID" value="EWH09595.1"/>
    <property type="molecule type" value="Genomic_DNA"/>
</dbReference>
<dbReference type="OrthoDB" id="5706299at2"/>
<feature type="domain" description="Beta-porphyranase A C-terminal" evidence="3">
    <location>
        <begin position="689"/>
        <end position="789"/>
    </location>
</feature>
<evidence type="ECO:0000256" key="2">
    <source>
        <dbReference type="SAM" id="SignalP"/>
    </source>
</evidence>
<keyword evidence="2" id="KW-0732">Signal</keyword>
<protein>
    <submittedName>
        <fullName evidence="5">Agarase</fullName>
    </submittedName>
</protein>
<reference evidence="5 6" key="1">
    <citation type="journal article" date="2014" name="Genome Announc.">
        <title>Draft Genome Sequence of the Agar-Degrading Bacterium Catenovulum sp. Strain DS-2, Isolated from Intestines of Haliotis diversicolor.</title>
        <authorList>
            <person name="Shan D."/>
            <person name="Li X."/>
            <person name="Gu Z."/>
            <person name="Wei G."/>
            <person name="Gao Z."/>
            <person name="Shao Z."/>
        </authorList>
    </citation>
    <scope>NUCLEOTIDE SEQUENCE [LARGE SCALE GENOMIC DNA]</scope>
    <source>
        <strain evidence="5 6">DS-2</strain>
    </source>
</reference>
<dbReference type="eggNOG" id="COG5492">
    <property type="taxonomic scope" value="Bacteria"/>
</dbReference>